<evidence type="ECO:0000256" key="2">
    <source>
        <dbReference type="ARBA" id="ARBA00022475"/>
    </source>
</evidence>
<feature type="transmembrane region" description="Helical" evidence="7">
    <location>
        <begin position="396"/>
        <end position="415"/>
    </location>
</feature>
<dbReference type="PANTHER" id="PTHR30250">
    <property type="entry name" value="PST FAMILY PREDICTED COLANIC ACID TRANSPORTER"/>
    <property type="match status" value="1"/>
</dbReference>
<evidence type="ECO:0000256" key="3">
    <source>
        <dbReference type="ARBA" id="ARBA00022692"/>
    </source>
</evidence>
<protein>
    <recommendedName>
        <fullName evidence="10">Polysaccharide biosynthesis protein</fullName>
    </recommendedName>
</protein>
<evidence type="ECO:0008006" key="10">
    <source>
        <dbReference type="Google" id="ProtNLM"/>
    </source>
</evidence>
<dbReference type="RefSeq" id="WP_344663764.1">
    <property type="nucleotide sequence ID" value="NZ_BAAAQN010000002.1"/>
</dbReference>
<organism evidence="8 9">
    <name type="scientific">Catenulispora yoronensis</name>
    <dbReference type="NCBI Taxonomy" id="450799"/>
    <lineage>
        <taxon>Bacteria</taxon>
        <taxon>Bacillati</taxon>
        <taxon>Actinomycetota</taxon>
        <taxon>Actinomycetes</taxon>
        <taxon>Catenulisporales</taxon>
        <taxon>Catenulisporaceae</taxon>
        <taxon>Catenulispora</taxon>
    </lineage>
</organism>
<feature type="transmembrane region" description="Helical" evidence="7">
    <location>
        <begin position="120"/>
        <end position="140"/>
    </location>
</feature>
<sequence length="503" mass="50200">MNLTALRRLLLSSSVAMSGSLVMVAVAGYAFLSLAGQLPDSRDKAAMASFYVVVNTLGQGVFIGLEQEVSRSVSHATATGGRLGPVVRRAFRQAGLLLAVCLLLIGAISPLLVAGPLHGAWPLIGAVILGTCTATLSYCARGLLGGTQRFGGYALTLLAEGGTRLLPCLALAALGAGSMLAYSYIYAVGLLFAASVGFWQLRPFLRAALGEAGDRVDAEAASRVADGGLNGRLGQADLGAGVVDADGVRADTVHADTVRAQAAHSEAAPAAPDPGHRWISAGLLFLVGAGLLTQLVANLPALAASARLSHATTTAAAFVQAASLSRIPVLLTLPVTALLLPRLTSAAARGAIHQVRTTVLVGVAAMLGLGAATAAGLAVLGPWVLSTFFNAHGISAWSLALMGIGTGGMMAVSVLQPALVGLGRQRLVPIAWGAGAAVMTAAVVWPSDPVAAAVAGSLIGPAVVAAAMGVGVVRGVSAPVVPTDSAANPTDSPAVSPTLAVDA</sequence>
<feature type="transmembrane region" description="Helical" evidence="7">
    <location>
        <begin position="427"/>
        <end position="445"/>
    </location>
</feature>
<reference evidence="9" key="1">
    <citation type="journal article" date="2019" name="Int. J. Syst. Evol. Microbiol.">
        <title>The Global Catalogue of Microorganisms (GCM) 10K type strain sequencing project: providing services to taxonomists for standard genome sequencing and annotation.</title>
        <authorList>
            <consortium name="The Broad Institute Genomics Platform"/>
            <consortium name="The Broad Institute Genome Sequencing Center for Infectious Disease"/>
            <person name="Wu L."/>
            <person name="Ma J."/>
        </authorList>
    </citation>
    <scope>NUCLEOTIDE SEQUENCE [LARGE SCALE GENOMIC DNA]</scope>
    <source>
        <strain evidence="9">JCM 16014</strain>
    </source>
</reference>
<feature type="compositionally biased region" description="Polar residues" evidence="6">
    <location>
        <begin position="485"/>
        <end position="495"/>
    </location>
</feature>
<evidence type="ECO:0000256" key="7">
    <source>
        <dbReference type="SAM" id="Phobius"/>
    </source>
</evidence>
<dbReference type="Proteomes" id="UP001500751">
    <property type="component" value="Unassembled WGS sequence"/>
</dbReference>
<feature type="transmembrane region" description="Helical" evidence="7">
    <location>
        <begin position="45"/>
        <end position="65"/>
    </location>
</feature>
<dbReference type="EMBL" id="BAAAQN010000002">
    <property type="protein sequence ID" value="GAA2013027.1"/>
    <property type="molecule type" value="Genomic_DNA"/>
</dbReference>
<name>A0ABP5F2Y2_9ACTN</name>
<feature type="transmembrane region" description="Helical" evidence="7">
    <location>
        <begin position="180"/>
        <end position="199"/>
    </location>
</feature>
<feature type="transmembrane region" description="Helical" evidence="7">
    <location>
        <begin position="360"/>
        <end position="384"/>
    </location>
</feature>
<feature type="transmembrane region" description="Helical" evidence="7">
    <location>
        <begin position="317"/>
        <end position="340"/>
    </location>
</feature>
<feature type="transmembrane region" description="Helical" evidence="7">
    <location>
        <begin position="278"/>
        <end position="297"/>
    </location>
</feature>
<feature type="transmembrane region" description="Helical" evidence="7">
    <location>
        <begin position="152"/>
        <end position="174"/>
    </location>
</feature>
<keyword evidence="5 7" id="KW-0472">Membrane</keyword>
<evidence type="ECO:0000256" key="5">
    <source>
        <dbReference type="ARBA" id="ARBA00023136"/>
    </source>
</evidence>
<comment type="subcellular location">
    <subcellularLocation>
        <location evidence="1">Cell membrane</location>
        <topology evidence="1">Multi-pass membrane protein</topology>
    </subcellularLocation>
</comment>
<evidence type="ECO:0000313" key="8">
    <source>
        <dbReference type="EMBL" id="GAA2013027.1"/>
    </source>
</evidence>
<keyword evidence="9" id="KW-1185">Reference proteome</keyword>
<evidence type="ECO:0000256" key="4">
    <source>
        <dbReference type="ARBA" id="ARBA00022989"/>
    </source>
</evidence>
<dbReference type="PANTHER" id="PTHR30250:SF11">
    <property type="entry name" value="O-ANTIGEN TRANSPORTER-RELATED"/>
    <property type="match status" value="1"/>
</dbReference>
<proteinExistence type="predicted"/>
<feature type="transmembrane region" description="Helical" evidence="7">
    <location>
        <begin position="94"/>
        <end position="114"/>
    </location>
</feature>
<keyword evidence="3 7" id="KW-0812">Transmembrane</keyword>
<evidence type="ECO:0000256" key="1">
    <source>
        <dbReference type="ARBA" id="ARBA00004651"/>
    </source>
</evidence>
<comment type="caution">
    <text evidence="8">The sequence shown here is derived from an EMBL/GenBank/DDBJ whole genome shotgun (WGS) entry which is preliminary data.</text>
</comment>
<keyword evidence="4 7" id="KW-1133">Transmembrane helix</keyword>
<accession>A0ABP5F2Y2</accession>
<feature type="transmembrane region" description="Helical" evidence="7">
    <location>
        <begin position="451"/>
        <end position="473"/>
    </location>
</feature>
<dbReference type="InterPro" id="IPR050833">
    <property type="entry name" value="Poly_Biosynth_Transport"/>
</dbReference>
<evidence type="ECO:0000256" key="6">
    <source>
        <dbReference type="SAM" id="MobiDB-lite"/>
    </source>
</evidence>
<evidence type="ECO:0000313" key="9">
    <source>
        <dbReference type="Proteomes" id="UP001500751"/>
    </source>
</evidence>
<feature type="region of interest" description="Disordered" evidence="6">
    <location>
        <begin position="483"/>
        <end position="503"/>
    </location>
</feature>
<gene>
    <name evidence="8" type="ORF">GCM10009839_04550</name>
</gene>
<keyword evidence="2" id="KW-1003">Cell membrane</keyword>